<evidence type="ECO:0000256" key="7">
    <source>
        <dbReference type="HAMAP-Rule" id="MF_01207"/>
    </source>
</evidence>
<dbReference type="AlphaFoldDB" id="A0A345IIG5"/>
<feature type="transmembrane region" description="Helical" evidence="7">
    <location>
        <begin position="78"/>
        <end position="94"/>
    </location>
</feature>
<keyword evidence="7" id="KW-1003">Cell membrane</keyword>
<dbReference type="EMBL" id="BMLZ01000011">
    <property type="protein sequence ID" value="GGP29505.1"/>
    <property type="molecule type" value="Genomic_DNA"/>
</dbReference>
<reference evidence="10" key="5">
    <citation type="submission" date="2023-08" db="EMBL/GenBank/DDBJ databases">
        <authorList>
            <person name="Sun Q."/>
            <person name="Zhou Y."/>
        </authorList>
    </citation>
    <scope>NUCLEOTIDE SEQUENCE</scope>
    <source>
        <strain evidence="11">CGMCC 1.8884</strain>
        <strain evidence="10">CGMCC 1.8885</strain>
    </source>
</reference>
<dbReference type="Proteomes" id="UP000253744">
    <property type="component" value="Chromosome"/>
</dbReference>
<keyword evidence="5 7" id="KW-0408">Iron</keyword>
<dbReference type="GO" id="GO:0020037">
    <property type="term" value="F:heme binding"/>
    <property type="evidence" value="ECO:0007669"/>
    <property type="project" value="UniProtKB-UniRule"/>
</dbReference>
<dbReference type="GO" id="GO:0009055">
    <property type="term" value="F:electron transfer activity"/>
    <property type="evidence" value="ECO:0007669"/>
    <property type="project" value="UniProtKB-UniRule"/>
</dbReference>
<dbReference type="PANTHER" id="PTHR36964:SF1">
    <property type="entry name" value="PROTEIN-METHIONINE-SULFOXIDE REDUCTASE HEME-BINDING SUBUNIT MSRQ"/>
    <property type="match status" value="1"/>
</dbReference>
<feature type="transmembrane region" description="Helical" evidence="7">
    <location>
        <begin position="7"/>
        <end position="27"/>
    </location>
</feature>
<dbReference type="KEGG" id="dwu:DVJ83_10510"/>
<dbReference type="GO" id="GO:0010181">
    <property type="term" value="F:FMN binding"/>
    <property type="evidence" value="ECO:0007669"/>
    <property type="project" value="UniProtKB-UniRule"/>
</dbReference>
<dbReference type="GO" id="GO:0046872">
    <property type="term" value="F:metal ion binding"/>
    <property type="evidence" value="ECO:0007669"/>
    <property type="project" value="UniProtKB-KW"/>
</dbReference>
<dbReference type="InterPro" id="IPR022837">
    <property type="entry name" value="MsrQ-like"/>
</dbReference>
<evidence type="ECO:0000313" key="11">
    <source>
        <dbReference type="EMBL" id="GGP29505.1"/>
    </source>
</evidence>
<keyword evidence="13" id="KW-1185">Reference proteome</keyword>
<comment type="similarity">
    <text evidence="7">Belongs to the MsrQ family.</text>
</comment>
<name>A0A345IIG5_9DEIO</name>
<comment type="function">
    <text evidence="7">Part of the MsrPQ system that repairs oxidized cell envelope proteins containing methionine sulfoxide residues (Met-O), using respiratory chain electrons. Thus protects these proteins from oxidative-stress damage caused by reactive species of oxygen and chlorine. MsrPQ is essential for the maintenance of envelope integrity under bleach stress, rescuing a wide series of structurally unrelated cell envelope proteins from methionine oxidation. MsrQ provides electrons for reduction to the reductase catalytic subunit MsrP, using the quinone pool of the respiratory chain.</text>
</comment>
<protein>
    <recommendedName>
        <fullName evidence="7">Protein-methionine-sulfoxide reductase heme-binding subunit MsrQ</fullName>
    </recommendedName>
    <alternativeName>
        <fullName evidence="7">Flavocytochrome MsrQ</fullName>
    </alternativeName>
</protein>
<evidence type="ECO:0000313" key="9">
    <source>
        <dbReference type="EMBL" id="AXG99487.1"/>
    </source>
</evidence>
<proteinExistence type="inferred from homology"/>
<comment type="subunit">
    <text evidence="7">Heterodimer of a catalytic subunit (MsrP) and a heme-binding subunit (MsrQ).</text>
</comment>
<dbReference type="Proteomes" id="UP000652720">
    <property type="component" value="Unassembled WGS sequence"/>
</dbReference>
<dbReference type="RefSeq" id="WP_017870479.1">
    <property type="nucleotide sequence ID" value="NZ_BMLZ01000011.1"/>
</dbReference>
<dbReference type="Proteomes" id="UP000630135">
    <property type="component" value="Unassembled WGS sequence"/>
</dbReference>
<reference evidence="9 12" key="3">
    <citation type="submission" date="2018-07" db="EMBL/GenBank/DDBJ databases">
        <title>Complete Genome and Methylome Analysis of Deinococcus wulumuqiensis NEB 479.</title>
        <authorList>
            <person name="Fomenkov A."/>
            <person name="Luyten Y."/>
            <person name="Vincze T."/>
            <person name="Anton B.P."/>
            <person name="Clark T."/>
            <person name="Roberts R.J."/>
            <person name="Morgan R.D."/>
        </authorList>
    </citation>
    <scope>NUCLEOTIDE SEQUENCE [LARGE SCALE GENOMIC DNA]</scope>
    <source>
        <strain evidence="9 12">NEB 479</strain>
    </source>
</reference>
<evidence type="ECO:0000256" key="2">
    <source>
        <dbReference type="ARBA" id="ARBA00022448"/>
    </source>
</evidence>
<dbReference type="GO" id="GO:0030091">
    <property type="term" value="P:protein repair"/>
    <property type="evidence" value="ECO:0007669"/>
    <property type="project" value="UniProtKB-UniRule"/>
</dbReference>
<reference evidence="11" key="1">
    <citation type="journal article" date="2014" name="Int. J. Syst. Evol. Microbiol.">
        <title>Complete genome of a new Firmicutes species belonging to the dominant human colonic microbiota ('Ruminococcus bicirculans') reveals two chromosomes and a selective capacity to utilize plant glucans.</title>
        <authorList>
            <consortium name="NISC Comparative Sequencing Program"/>
            <person name="Wegmann U."/>
            <person name="Louis P."/>
            <person name="Goesmann A."/>
            <person name="Henrissat B."/>
            <person name="Duncan S.H."/>
            <person name="Flint H.J."/>
        </authorList>
    </citation>
    <scope>NUCLEOTIDE SEQUENCE</scope>
    <source>
        <strain evidence="11">CGMCC 1.8884</strain>
    </source>
</reference>
<comment type="cofactor">
    <cofactor evidence="7">
        <name>heme b</name>
        <dbReference type="ChEBI" id="CHEBI:60344"/>
    </cofactor>
    <text evidence="7">Binds 1 heme b (iron(II)-protoporphyrin IX) group per subunit.</text>
</comment>
<feature type="transmembrane region" description="Helical" evidence="7">
    <location>
        <begin position="114"/>
        <end position="130"/>
    </location>
</feature>
<keyword evidence="7" id="KW-0349">Heme</keyword>
<dbReference type="GeneID" id="59166003"/>
<keyword evidence="6 7" id="KW-0472">Membrane</keyword>
<keyword evidence="7" id="KW-0285">Flavoprotein</keyword>
<reference evidence="10" key="2">
    <citation type="journal article" date="2014" name="Int. J. Syst. Evol. Microbiol.">
        <title>Complete genome sequence of Corynebacterium casei LMG S-19264T (=DSM 44701T), isolated from a smear-ripened cheese.</title>
        <authorList>
            <consortium name="US DOE Joint Genome Institute (JGI-PGF)"/>
            <person name="Walter F."/>
            <person name="Albersmeier A."/>
            <person name="Kalinowski J."/>
            <person name="Ruckert C."/>
        </authorList>
    </citation>
    <scope>NUCLEOTIDE SEQUENCE</scope>
    <source>
        <strain evidence="10">CGMCC 1.8885</strain>
    </source>
</reference>
<keyword evidence="2 7" id="KW-0813">Transport</keyword>
<dbReference type="GO" id="GO:0005886">
    <property type="term" value="C:plasma membrane"/>
    <property type="evidence" value="ECO:0007669"/>
    <property type="project" value="UniProtKB-SubCell"/>
</dbReference>
<keyword evidence="7" id="KW-0249">Electron transport</keyword>
<evidence type="ECO:0000256" key="6">
    <source>
        <dbReference type="ARBA" id="ARBA00023136"/>
    </source>
</evidence>
<comment type="cofactor">
    <cofactor evidence="7">
        <name>FMN</name>
        <dbReference type="ChEBI" id="CHEBI:58210"/>
    </cofactor>
    <text evidence="7">Binds 1 FMN per subunit.</text>
</comment>
<keyword evidence="7" id="KW-0288">FMN</keyword>
<dbReference type="EMBL" id="CP031158">
    <property type="protein sequence ID" value="AXG99487.1"/>
    <property type="molecule type" value="Genomic_DNA"/>
</dbReference>
<feature type="transmembrane region" description="Helical" evidence="7">
    <location>
        <begin position="47"/>
        <end position="66"/>
    </location>
</feature>
<keyword evidence="7" id="KW-0479">Metal-binding</keyword>
<keyword evidence="4 7" id="KW-1133">Transmembrane helix</keyword>
<feature type="domain" description="Ferric oxidoreductase" evidence="8">
    <location>
        <begin position="47"/>
        <end position="159"/>
    </location>
</feature>
<sequence>MRRLPPLAWLEPGVALGGLVPAAFLGWDALTGGLGANPVKQATHQTGQLALMLLTLSLACTPARVWLRWTWAARVRRALGLLAAFYAALHFGLYVRGQDVHLGRIWEDVAERPFVTSGFAALLLLVPLVLTSGKGSVRRLGFRRWTRLHRLVYPAAGLAALHYWWGVKQDHTGPLLAGLGLLLLGLARLRRP</sequence>
<evidence type="ECO:0000256" key="4">
    <source>
        <dbReference type="ARBA" id="ARBA00022989"/>
    </source>
</evidence>
<dbReference type="HAMAP" id="MF_01207">
    <property type="entry name" value="MsrQ"/>
    <property type="match status" value="1"/>
</dbReference>
<dbReference type="EMBL" id="BMMA01000013">
    <property type="protein sequence ID" value="GGI82846.1"/>
    <property type="molecule type" value="Genomic_DNA"/>
</dbReference>
<dbReference type="GO" id="GO:0016679">
    <property type="term" value="F:oxidoreductase activity, acting on diphenols and related substances as donors"/>
    <property type="evidence" value="ECO:0007669"/>
    <property type="project" value="TreeGrafter"/>
</dbReference>
<evidence type="ECO:0000313" key="10">
    <source>
        <dbReference type="EMBL" id="GGI82846.1"/>
    </source>
</evidence>
<feature type="transmembrane region" description="Helical" evidence="7">
    <location>
        <begin position="151"/>
        <end position="167"/>
    </location>
</feature>
<evidence type="ECO:0000256" key="3">
    <source>
        <dbReference type="ARBA" id="ARBA00022692"/>
    </source>
</evidence>
<reference evidence="13" key="4">
    <citation type="journal article" date="2019" name="Int. J. Syst. Evol. Microbiol.">
        <title>The Global Catalogue of Microorganisms (GCM) 10K type strain sequencing project: providing services to taxonomists for standard genome sequencing and annotation.</title>
        <authorList>
            <consortium name="The Broad Institute Genomics Platform"/>
            <consortium name="The Broad Institute Genome Sequencing Center for Infectious Disease"/>
            <person name="Wu L."/>
            <person name="Ma J."/>
        </authorList>
    </citation>
    <scope>NUCLEOTIDE SEQUENCE [LARGE SCALE GENOMIC DNA]</scope>
    <source>
        <strain evidence="13">CGMCC 1.8884</strain>
    </source>
</reference>
<gene>
    <name evidence="7 10" type="primary">msrQ</name>
    <name evidence="9" type="ORF">DVJ83_10510</name>
    <name evidence="11" type="ORF">GCM10008021_11560</name>
    <name evidence="10" type="ORF">GCM10010914_16380</name>
</gene>
<evidence type="ECO:0000259" key="8">
    <source>
        <dbReference type="Pfam" id="PF01794"/>
    </source>
</evidence>
<dbReference type="Pfam" id="PF01794">
    <property type="entry name" value="Ferric_reduct"/>
    <property type="match status" value="1"/>
</dbReference>
<keyword evidence="3 7" id="KW-0812">Transmembrane</keyword>
<evidence type="ECO:0000256" key="1">
    <source>
        <dbReference type="ARBA" id="ARBA00004141"/>
    </source>
</evidence>
<organism evidence="9 12">
    <name type="scientific">Deinococcus wulumuqiensis</name>
    <dbReference type="NCBI Taxonomy" id="980427"/>
    <lineage>
        <taxon>Bacteria</taxon>
        <taxon>Thermotogati</taxon>
        <taxon>Deinococcota</taxon>
        <taxon>Deinococci</taxon>
        <taxon>Deinococcales</taxon>
        <taxon>Deinococcaceae</taxon>
        <taxon>Deinococcus</taxon>
    </lineage>
</organism>
<dbReference type="InterPro" id="IPR013130">
    <property type="entry name" value="Fe3_Rdtase_TM_dom"/>
</dbReference>
<dbReference type="PANTHER" id="PTHR36964">
    <property type="entry name" value="PROTEIN-METHIONINE-SULFOXIDE REDUCTASE HEME-BINDING SUBUNIT MSRQ"/>
    <property type="match status" value="1"/>
</dbReference>
<evidence type="ECO:0000313" key="12">
    <source>
        <dbReference type="Proteomes" id="UP000253744"/>
    </source>
</evidence>
<evidence type="ECO:0000313" key="13">
    <source>
        <dbReference type="Proteomes" id="UP000630135"/>
    </source>
</evidence>
<accession>A0A345IIG5</accession>
<feature type="transmembrane region" description="Helical" evidence="7">
    <location>
        <begin position="173"/>
        <end position="189"/>
    </location>
</feature>
<evidence type="ECO:0000256" key="5">
    <source>
        <dbReference type="ARBA" id="ARBA00023004"/>
    </source>
</evidence>
<dbReference type="STRING" id="1288484.GCA_000348665_01569"/>
<comment type="subcellular location">
    <subcellularLocation>
        <location evidence="7">Cell membrane</location>
        <topology evidence="7">Multi-pass membrane protein</topology>
    </subcellularLocation>
    <subcellularLocation>
        <location evidence="1">Membrane</location>
        <topology evidence="1">Multi-pass membrane protein</topology>
    </subcellularLocation>
</comment>